<evidence type="ECO:0000313" key="3">
    <source>
        <dbReference type="Proteomes" id="UP000000663"/>
    </source>
</evidence>
<protein>
    <submittedName>
        <fullName evidence="2">Predicted signal transduction histidine kinase,fragment 1</fullName>
    </submittedName>
</protein>
<feature type="coiled-coil region" evidence="1">
    <location>
        <begin position="18"/>
        <end position="48"/>
    </location>
</feature>
<accession>Q0W6Y4</accession>
<reference evidence="2 3" key="1">
    <citation type="journal article" date="2006" name="Science">
        <title>Genome of rice cluster I archaea -- the key methane producers in the rice rhizosphere.</title>
        <authorList>
            <person name="Erkel C."/>
            <person name="Kube M."/>
            <person name="Reinhardt R."/>
            <person name="Liesack W."/>
        </authorList>
    </citation>
    <scope>NUCLEOTIDE SEQUENCE [LARGE SCALE GENOMIC DNA]</scope>
    <source>
        <strain evidence="3">DSM 22066 / NBRC 105507 / MRE50</strain>
    </source>
</reference>
<proteinExistence type="predicted"/>
<dbReference type="GeneID" id="5144990"/>
<dbReference type="EMBL" id="AM114193">
    <property type="protein sequence ID" value="CAJ35859.1"/>
    <property type="molecule type" value="Genomic_DNA"/>
</dbReference>
<sequence>MGLDAFFTRGGGKDDRDRDQLLAEIEELKKQIKSLKDAEESRKKADAEIFNLASFPEQYPNPIIEISLSGELRYLNPAAKKVFPDLTKKGIKHHALRDLDNVIADLEKSGERSYIRE</sequence>
<keyword evidence="1" id="KW-0175">Coiled coil</keyword>
<organism evidence="2 3">
    <name type="scientific">Methanocella arvoryzae (strain DSM 22066 / NBRC 105507 / MRE50)</name>
    <dbReference type="NCBI Taxonomy" id="351160"/>
    <lineage>
        <taxon>Archaea</taxon>
        <taxon>Methanobacteriati</taxon>
        <taxon>Methanobacteriota</taxon>
        <taxon>Stenosarchaea group</taxon>
        <taxon>Methanomicrobia</taxon>
        <taxon>Methanocellales</taxon>
        <taxon>Methanocellaceae</taxon>
        <taxon>Methanocella</taxon>
    </lineage>
</organism>
<dbReference type="GO" id="GO:0016301">
    <property type="term" value="F:kinase activity"/>
    <property type="evidence" value="ECO:0007669"/>
    <property type="project" value="UniProtKB-KW"/>
</dbReference>
<name>Q0W6Y4_METAR</name>
<evidence type="ECO:0000256" key="1">
    <source>
        <dbReference type="SAM" id="Coils"/>
    </source>
</evidence>
<keyword evidence="2" id="KW-0418">Kinase</keyword>
<keyword evidence="2" id="KW-0808">Transferase</keyword>
<keyword evidence="3" id="KW-1185">Reference proteome</keyword>
<dbReference type="KEGG" id="rci:RCIX418"/>
<dbReference type="RefSeq" id="WP_012036643.1">
    <property type="nucleotide sequence ID" value="NC_009464.1"/>
</dbReference>
<gene>
    <name evidence="2" type="ORF">RCIX418</name>
</gene>
<evidence type="ECO:0000313" key="2">
    <source>
        <dbReference type="EMBL" id="CAJ35859.1"/>
    </source>
</evidence>
<dbReference type="STRING" id="351160.RCIX418"/>
<dbReference type="Proteomes" id="UP000000663">
    <property type="component" value="Chromosome"/>
</dbReference>
<dbReference type="AlphaFoldDB" id="Q0W6Y4"/>